<evidence type="ECO:0000259" key="6">
    <source>
        <dbReference type="Pfam" id="PF00291"/>
    </source>
</evidence>
<dbReference type="STRING" id="684065.SAMN05421738_11455"/>
<name>A0A1I4ZTY8_9FLAO</name>
<evidence type="ECO:0000256" key="3">
    <source>
        <dbReference type="ARBA" id="ARBA00022898"/>
    </source>
</evidence>
<comment type="similarity">
    <text evidence="2">Belongs to the ACC deaminase/D-cysteine desulfhydrase family.</text>
</comment>
<dbReference type="InterPro" id="IPR001926">
    <property type="entry name" value="TrpB-like_PALP"/>
</dbReference>
<protein>
    <submittedName>
        <fullName evidence="7">1-aminocyclopropane-1-carboxylate deaminase</fullName>
    </submittedName>
</protein>
<dbReference type="PIRSF" id="PIRSF006278">
    <property type="entry name" value="ACCD_DCysDesulf"/>
    <property type="match status" value="1"/>
</dbReference>
<dbReference type="InterPro" id="IPR036052">
    <property type="entry name" value="TrpB-like_PALP_sf"/>
</dbReference>
<dbReference type="GO" id="GO:0019148">
    <property type="term" value="F:D-cysteine desulfhydrase activity"/>
    <property type="evidence" value="ECO:0007669"/>
    <property type="project" value="TreeGrafter"/>
</dbReference>
<dbReference type="AlphaFoldDB" id="A0A1I4ZTY8"/>
<dbReference type="PANTHER" id="PTHR43780">
    <property type="entry name" value="1-AMINOCYCLOPROPANE-1-CARBOXYLATE DEAMINASE-RELATED"/>
    <property type="match status" value="1"/>
</dbReference>
<accession>A0A1I4ZTY8</accession>
<evidence type="ECO:0000313" key="8">
    <source>
        <dbReference type="Proteomes" id="UP000199149"/>
    </source>
</evidence>
<feature type="modified residue" description="N6-(pyridoxal phosphate)lysine" evidence="5">
    <location>
        <position position="41"/>
    </location>
</feature>
<evidence type="ECO:0000256" key="1">
    <source>
        <dbReference type="ARBA" id="ARBA00001933"/>
    </source>
</evidence>
<evidence type="ECO:0000256" key="5">
    <source>
        <dbReference type="PIRSR" id="PIRSR006278-2"/>
    </source>
</evidence>
<organism evidence="7 8">
    <name type="scientific">Algoriella xinjiangensis</name>
    <dbReference type="NCBI Taxonomy" id="684065"/>
    <lineage>
        <taxon>Bacteria</taxon>
        <taxon>Pseudomonadati</taxon>
        <taxon>Bacteroidota</taxon>
        <taxon>Flavobacteriia</taxon>
        <taxon>Flavobacteriales</taxon>
        <taxon>Weeksellaceae</taxon>
        <taxon>Algoriella</taxon>
    </lineage>
</organism>
<dbReference type="RefSeq" id="WP_092909310.1">
    <property type="nucleotide sequence ID" value="NZ_FOUZ01000014.1"/>
</dbReference>
<gene>
    <name evidence="7" type="ORF">SAMN05421738_11455</name>
</gene>
<keyword evidence="3 5" id="KW-0663">Pyridoxal phosphate</keyword>
<comment type="cofactor">
    <cofactor evidence="1">
        <name>pyridoxal 5'-phosphate</name>
        <dbReference type="ChEBI" id="CHEBI:597326"/>
    </cofactor>
</comment>
<reference evidence="8" key="1">
    <citation type="submission" date="2016-10" db="EMBL/GenBank/DDBJ databases">
        <authorList>
            <person name="Varghese N."/>
            <person name="Submissions S."/>
        </authorList>
    </citation>
    <scope>NUCLEOTIDE SEQUENCE [LARGE SCALE GENOMIC DNA]</scope>
    <source>
        <strain evidence="8">XJ109</strain>
    </source>
</reference>
<evidence type="ECO:0000256" key="4">
    <source>
        <dbReference type="PIRSR" id="PIRSR006278-1"/>
    </source>
</evidence>
<proteinExistence type="inferred from homology"/>
<feature type="active site" description="Nucleophile" evidence="4">
    <location>
        <position position="68"/>
    </location>
</feature>
<dbReference type="SUPFAM" id="SSF53686">
    <property type="entry name" value="Tryptophan synthase beta subunit-like PLP-dependent enzymes"/>
    <property type="match status" value="1"/>
</dbReference>
<feature type="domain" description="Tryptophan synthase beta chain-like PALP" evidence="6">
    <location>
        <begin position="25"/>
        <end position="284"/>
    </location>
</feature>
<evidence type="ECO:0000313" key="7">
    <source>
        <dbReference type="EMBL" id="SFN53470.1"/>
    </source>
</evidence>
<keyword evidence="8" id="KW-1185">Reference proteome</keyword>
<dbReference type="Gene3D" id="3.40.50.1100">
    <property type="match status" value="2"/>
</dbReference>
<evidence type="ECO:0000256" key="2">
    <source>
        <dbReference type="ARBA" id="ARBA00008639"/>
    </source>
</evidence>
<dbReference type="Proteomes" id="UP000199149">
    <property type="component" value="Unassembled WGS sequence"/>
</dbReference>
<dbReference type="OrthoDB" id="9801249at2"/>
<dbReference type="Pfam" id="PF00291">
    <property type="entry name" value="PALP"/>
    <property type="match status" value="1"/>
</dbReference>
<dbReference type="EMBL" id="FOUZ01000014">
    <property type="protein sequence ID" value="SFN53470.1"/>
    <property type="molecule type" value="Genomic_DNA"/>
</dbReference>
<sequence length="305" mass="34779">MIWNDHKSIIQSIDISKITSQNIQLSILREDLIHPEISGNKYRKLKYNFLEAEKLGFKKIITFGGAFSNHISATAAAGKEYGFETIGIIRGEELADKIEENATLRFAKNCGMQLHFISREDYRKKEENDFLETLNNKFPNSYVIPEGGTNDLAISGCKEILHENCAEYDFIATAIGTSGTIAGLMESTKPHQHILGFPSLKGDFIQNDIKNLTKKQNFTIFNEYHFGGYGKVSEELINFVNYFKQTNQIQLEPIYTGKMVFGIFELIKNHYFRDYSKILMIHTGGLQGIEGMNQHLKKKNKITIE</sequence>
<dbReference type="PANTHER" id="PTHR43780:SF2">
    <property type="entry name" value="1-AMINOCYCLOPROPANE-1-CARBOXYLATE DEAMINASE-RELATED"/>
    <property type="match status" value="1"/>
</dbReference>
<dbReference type="InterPro" id="IPR027278">
    <property type="entry name" value="ACCD_DCysDesulf"/>
</dbReference>